<gene>
    <name evidence="1" type="ORF">G1H11_23025</name>
</gene>
<dbReference type="Gene3D" id="3.40.50.1000">
    <property type="entry name" value="HAD superfamily/HAD-like"/>
    <property type="match status" value="1"/>
</dbReference>
<dbReference type="SFLD" id="SFLDG01129">
    <property type="entry name" value="C1.5:_HAD__Beta-PGM__Phosphata"/>
    <property type="match status" value="1"/>
</dbReference>
<dbReference type="Gene3D" id="1.10.150.520">
    <property type="match status" value="1"/>
</dbReference>
<dbReference type="InterPro" id="IPR023214">
    <property type="entry name" value="HAD_sf"/>
</dbReference>
<reference evidence="1 2" key="1">
    <citation type="submission" date="2020-02" db="EMBL/GenBank/DDBJ databases">
        <authorList>
            <person name="Li X.-J."/>
            <person name="Feng X.-M."/>
        </authorList>
    </citation>
    <scope>NUCLEOTIDE SEQUENCE [LARGE SCALE GENOMIC DNA]</scope>
    <source>
        <strain evidence="1 2">CGMCC 4.7225</strain>
    </source>
</reference>
<proteinExistence type="predicted"/>
<keyword evidence="2" id="KW-1185">Reference proteome</keyword>
<dbReference type="PANTHER" id="PTHR47478">
    <property type="match status" value="1"/>
</dbReference>
<name>A0A6N9YTC4_9ACTN</name>
<evidence type="ECO:0000313" key="1">
    <source>
        <dbReference type="EMBL" id="NED98177.1"/>
    </source>
</evidence>
<evidence type="ECO:0000313" key="2">
    <source>
        <dbReference type="Proteomes" id="UP000469185"/>
    </source>
</evidence>
<dbReference type="SUPFAM" id="SSF56784">
    <property type="entry name" value="HAD-like"/>
    <property type="match status" value="1"/>
</dbReference>
<protein>
    <submittedName>
        <fullName evidence="1">HAD-IA family hydrolase</fullName>
    </submittedName>
</protein>
<dbReference type="Pfam" id="PF00702">
    <property type="entry name" value="Hydrolase"/>
    <property type="match status" value="1"/>
</dbReference>
<dbReference type="Proteomes" id="UP000469185">
    <property type="component" value="Unassembled WGS sequence"/>
</dbReference>
<dbReference type="GO" id="GO:0016787">
    <property type="term" value="F:hydrolase activity"/>
    <property type="evidence" value="ECO:0007669"/>
    <property type="project" value="UniProtKB-KW"/>
</dbReference>
<dbReference type="RefSeq" id="WP_163820969.1">
    <property type="nucleotide sequence ID" value="NZ_JAAGOB010000017.1"/>
</dbReference>
<accession>A0A6N9YTC4</accession>
<dbReference type="NCBIfam" id="TIGR01549">
    <property type="entry name" value="HAD-SF-IA-v1"/>
    <property type="match status" value="1"/>
</dbReference>
<comment type="caution">
    <text evidence="1">The sequence shown here is derived from an EMBL/GenBank/DDBJ whole genome shotgun (WGS) entry which is preliminary data.</text>
</comment>
<dbReference type="InterPro" id="IPR036412">
    <property type="entry name" value="HAD-like_sf"/>
</dbReference>
<dbReference type="PANTHER" id="PTHR47478:SF1">
    <property type="entry name" value="PYRIMIDINE 5'-NUCLEOTIDASE YJJG"/>
    <property type="match status" value="1"/>
</dbReference>
<sequence length="221" mass="23791">MSLLLLDLDDTVLDRSAVVRRWARRFFGAEISPPDLGRLLDMDAGAKIEHDEMARQLKERYPVASSVDDVSVALGEALRGGLEIDATVWTSLTTARERGWSTVIVTNGAVDTQERKIRASGLDRVVDAWVVSEAAGVWKPDPVIFQEAAERAGQPLTRGWMVGDNPHSDIAGACNAGIPSVWLHHGRTWPAELDFAPTGTAGHCAEAIMAIVGERPASGTG</sequence>
<dbReference type="InterPro" id="IPR052550">
    <property type="entry name" value="Pyrimidine_5'-ntase_YjjG"/>
</dbReference>
<keyword evidence="1" id="KW-0378">Hydrolase</keyword>
<dbReference type="EMBL" id="JAAGOB010000017">
    <property type="protein sequence ID" value="NED98177.1"/>
    <property type="molecule type" value="Genomic_DNA"/>
</dbReference>
<organism evidence="1 2">
    <name type="scientific">Phytoactinopolyspora alkaliphila</name>
    <dbReference type="NCBI Taxonomy" id="1783498"/>
    <lineage>
        <taxon>Bacteria</taxon>
        <taxon>Bacillati</taxon>
        <taxon>Actinomycetota</taxon>
        <taxon>Actinomycetes</taxon>
        <taxon>Jiangellales</taxon>
        <taxon>Jiangellaceae</taxon>
        <taxon>Phytoactinopolyspora</taxon>
    </lineage>
</organism>
<dbReference type="PRINTS" id="PR00413">
    <property type="entry name" value="HADHALOGNASE"/>
</dbReference>
<dbReference type="InterPro" id="IPR006439">
    <property type="entry name" value="HAD-SF_hydro_IA"/>
</dbReference>
<dbReference type="AlphaFoldDB" id="A0A6N9YTC4"/>
<dbReference type="SFLD" id="SFLDS00003">
    <property type="entry name" value="Haloacid_Dehalogenase"/>
    <property type="match status" value="1"/>
</dbReference>